<dbReference type="PANTHER" id="PTHR33886:SF8">
    <property type="entry name" value="UNSATURATED RHAMNOGALACTURONAN HYDROLASE (EUROFUNG)"/>
    <property type="match status" value="1"/>
</dbReference>
<dbReference type="Proteomes" id="UP000283880">
    <property type="component" value="Unassembled WGS sequence"/>
</dbReference>
<accession>A0A413FGZ5</accession>
<dbReference type="InterPro" id="IPR052043">
    <property type="entry name" value="PolySaccharide_Degr_Enz"/>
</dbReference>
<dbReference type="Pfam" id="PF07470">
    <property type="entry name" value="Glyco_hydro_88"/>
    <property type="match status" value="1"/>
</dbReference>
<sequence>MNHMMENTWDREWVRETEKRVNARMMDMKNTGMEEKFPVSLIDMDCWEWPQGVGLYGMYRNYQMEKDPRVLEFLTAWFDRKIAEGGMERNVNTTAPMLTLTYLYEITGKETYRRFVEDWVQWMMDETGLLRAGEGCFQHMITGDPNDGEILIDTLFMAVFFLARAGKILGREELVREADYQILNHIRFLLNRETGLFCHGWNFRGNHNYGKVLWGRGNGWYTMGIMEYLEQMGTGDPLRRYFLSVFVCQARALKEYQDSETGLWHTVIDNPHTYLETSASAAFLAGIMKGVRLGYLDREEFEPVIRRGIPGVLGKISEDGTVEGVSYGTPIGWNAEFYNEIVCCPITYGQAMTILLLQEIRLL</sequence>
<gene>
    <name evidence="2" type="ORF">DWV29_09685</name>
</gene>
<proteinExistence type="predicted"/>
<dbReference type="OrthoDB" id="9812931at2"/>
<dbReference type="InterPro" id="IPR008928">
    <property type="entry name" value="6-hairpin_glycosidase_sf"/>
</dbReference>
<dbReference type="GO" id="GO:0005975">
    <property type="term" value="P:carbohydrate metabolic process"/>
    <property type="evidence" value="ECO:0007669"/>
    <property type="project" value="InterPro"/>
</dbReference>
<dbReference type="SUPFAM" id="SSF48208">
    <property type="entry name" value="Six-hairpin glycosidases"/>
    <property type="match status" value="1"/>
</dbReference>
<dbReference type="Gene3D" id="1.50.10.10">
    <property type="match status" value="1"/>
</dbReference>
<dbReference type="EMBL" id="QSBM01000006">
    <property type="protein sequence ID" value="RGX30063.1"/>
    <property type="molecule type" value="Genomic_DNA"/>
</dbReference>
<name>A0A413FGZ5_9FIRM</name>
<dbReference type="InterPro" id="IPR010905">
    <property type="entry name" value="Glyco_hydro_88"/>
</dbReference>
<dbReference type="GO" id="GO:0016787">
    <property type="term" value="F:hydrolase activity"/>
    <property type="evidence" value="ECO:0007669"/>
    <property type="project" value="UniProtKB-KW"/>
</dbReference>
<evidence type="ECO:0000313" key="2">
    <source>
        <dbReference type="EMBL" id="RGX30063.1"/>
    </source>
</evidence>
<evidence type="ECO:0000256" key="1">
    <source>
        <dbReference type="ARBA" id="ARBA00022801"/>
    </source>
</evidence>
<keyword evidence="1 2" id="KW-0378">Hydrolase</keyword>
<evidence type="ECO:0000313" key="3">
    <source>
        <dbReference type="Proteomes" id="UP000283880"/>
    </source>
</evidence>
<dbReference type="AlphaFoldDB" id="A0A413FGZ5"/>
<organism evidence="2 3">
    <name type="scientific">Enterocloster asparagiformis</name>
    <dbReference type="NCBI Taxonomy" id="333367"/>
    <lineage>
        <taxon>Bacteria</taxon>
        <taxon>Bacillati</taxon>
        <taxon>Bacillota</taxon>
        <taxon>Clostridia</taxon>
        <taxon>Lachnospirales</taxon>
        <taxon>Lachnospiraceae</taxon>
        <taxon>Enterocloster</taxon>
    </lineage>
</organism>
<dbReference type="PANTHER" id="PTHR33886">
    <property type="entry name" value="UNSATURATED RHAMNOGALACTURONAN HYDROLASE (EUROFUNG)"/>
    <property type="match status" value="1"/>
</dbReference>
<dbReference type="InterPro" id="IPR012341">
    <property type="entry name" value="6hp_glycosidase-like_sf"/>
</dbReference>
<comment type="caution">
    <text evidence="2">The sequence shown here is derived from an EMBL/GenBank/DDBJ whole genome shotgun (WGS) entry which is preliminary data.</text>
</comment>
<dbReference type="RefSeq" id="WP_117777400.1">
    <property type="nucleotide sequence ID" value="NZ_QSBM01000006.1"/>
</dbReference>
<reference evidence="2 3" key="1">
    <citation type="submission" date="2018-08" db="EMBL/GenBank/DDBJ databases">
        <title>A genome reference for cultivated species of the human gut microbiota.</title>
        <authorList>
            <person name="Zou Y."/>
            <person name="Xue W."/>
            <person name="Luo G."/>
        </authorList>
    </citation>
    <scope>NUCLEOTIDE SEQUENCE [LARGE SCALE GENOMIC DNA]</scope>
    <source>
        <strain evidence="2 3">AF04-15</strain>
    </source>
</reference>
<protein>
    <submittedName>
        <fullName evidence="2">Glycoside hydrolase family 105 protein</fullName>
    </submittedName>
</protein>